<evidence type="ECO:0000313" key="4">
    <source>
        <dbReference type="Proteomes" id="UP000199250"/>
    </source>
</evidence>
<proteinExistence type="predicted"/>
<evidence type="ECO:0000256" key="1">
    <source>
        <dbReference type="SAM" id="MobiDB-lite"/>
    </source>
</evidence>
<dbReference type="Proteomes" id="UP000199267">
    <property type="component" value="Unassembled WGS sequence"/>
</dbReference>
<dbReference type="EMBL" id="FNYQ01000010">
    <property type="protein sequence ID" value="SEI58524.1"/>
    <property type="molecule type" value="Genomic_DNA"/>
</dbReference>
<protein>
    <submittedName>
        <fullName evidence="3">Uncharacterized protein</fullName>
    </submittedName>
</protein>
<name>A0A1H9KGD8_9GAMM</name>
<accession>A0A1H9KGD8</accession>
<evidence type="ECO:0000313" key="2">
    <source>
        <dbReference type="EMBL" id="SEI58524.1"/>
    </source>
</evidence>
<evidence type="ECO:0000313" key="5">
    <source>
        <dbReference type="Proteomes" id="UP000199267"/>
    </source>
</evidence>
<reference evidence="4 5" key="1">
    <citation type="submission" date="2016-10" db="EMBL/GenBank/DDBJ databases">
        <authorList>
            <person name="de Groot N.N."/>
        </authorList>
    </citation>
    <scope>NUCLEOTIDE SEQUENCE [LARGE SCALE GENOMIC DNA]</scope>
    <source>
        <strain evidence="2 4">DSM 373</strain>
        <strain evidence="3 5">DSM 378</strain>
    </source>
</reference>
<feature type="region of interest" description="Disordered" evidence="1">
    <location>
        <begin position="19"/>
        <end position="40"/>
    </location>
</feature>
<evidence type="ECO:0000313" key="3">
    <source>
        <dbReference type="EMBL" id="SEQ98158.1"/>
    </source>
</evidence>
<organism evidence="3 5">
    <name type="scientific">Azotobacter beijerinckii</name>
    <dbReference type="NCBI Taxonomy" id="170623"/>
    <lineage>
        <taxon>Bacteria</taxon>
        <taxon>Pseudomonadati</taxon>
        <taxon>Pseudomonadota</taxon>
        <taxon>Gammaproteobacteria</taxon>
        <taxon>Pseudomonadales</taxon>
        <taxon>Pseudomonadaceae</taxon>
        <taxon>Azotobacter</taxon>
    </lineage>
</organism>
<sequence>MVGMVPLNTSSEAVLMKATSIQPRRRSRTPRNSMAKTGAVMPKVCENSASMGRVRETVGPYHNGISLAGRQEG</sequence>
<gene>
    <name evidence="2" type="ORF">SAMN04244572_00943</name>
    <name evidence="3" type="ORF">SAMN04244573_02638</name>
</gene>
<dbReference type="AlphaFoldDB" id="A0A1H9KGD8"/>
<dbReference type="EMBL" id="FOFJ01000024">
    <property type="protein sequence ID" value="SEQ98158.1"/>
    <property type="molecule type" value="Genomic_DNA"/>
</dbReference>
<dbReference type="Proteomes" id="UP000199250">
    <property type="component" value="Unassembled WGS sequence"/>
</dbReference>